<dbReference type="GO" id="GO:0000724">
    <property type="term" value="P:double-strand break repair via homologous recombination"/>
    <property type="evidence" value="ECO:0007669"/>
    <property type="project" value="InterPro"/>
</dbReference>
<gene>
    <name evidence="8" type="ORF">RJ639_024447</name>
</gene>
<comment type="caution">
    <text evidence="8">The sequence shown here is derived from an EMBL/GenBank/DDBJ whole genome shotgun (WGS) entry which is preliminary data.</text>
</comment>
<dbReference type="PROSITE" id="PS50162">
    <property type="entry name" value="RECA_2"/>
    <property type="match status" value="1"/>
</dbReference>
<dbReference type="GO" id="GO:0140664">
    <property type="term" value="F:ATP-dependent DNA damage sensor activity"/>
    <property type="evidence" value="ECO:0007669"/>
    <property type="project" value="InterPro"/>
</dbReference>
<evidence type="ECO:0000259" key="7">
    <source>
        <dbReference type="PROSITE" id="PS50162"/>
    </source>
</evidence>
<dbReference type="GO" id="GO:0003697">
    <property type="term" value="F:single-stranded DNA binding"/>
    <property type="evidence" value="ECO:0007669"/>
    <property type="project" value="TreeGrafter"/>
</dbReference>
<dbReference type="AlphaFoldDB" id="A0AA88V0Z7"/>
<feature type="non-terminal residue" evidence="8">
    <location>
        <position position="1"/>
    </location>
</feature>
<dbReference type="SUPFAM" id="SSF52540">
    <property type="entry name" value="P-loop containing nucleoside triphosphate hydrolases"/>
    <property type="match status" value="1"/>
</dbReference>
<keyword evidence="5" id="KW-0233">DNA recombination</keyword>
<keyword evidence="3" id="KW-0227">DNA damage</keyword>
<evidence type="ECO:0000256" key="3">
    <source>
        <dbReference type="ARBA" id="ARBA00022763"/>
    </source>
</evidence>
<dbReference type="InterPro" id="IPR058766">
    <property type="entry name" value="HHH_XRCC3_RAD51B"/>
</dbReference>
<feature type="domain" description="RecA family profile 1" evidence="7">
    <location>
        <begin position="61"/>
        <end position="240"/>
    </location>
</feature>
<dbReference type="Pfam" id="PF26169">
    <property type="entry name" value="HHH_XRCC3_RpoA"/>
    <property type="match status" value="1"/>
</dbReference>
<accession>A0AA88V0Z7</accession>
<dbReference type="PANTHER" id="PTHR46456">
    <property type="entry name" value="DNA REPAIR PROTEIN RAD51 HOMOLOG 2"/>
    <property type="match status" value="1"/>
</dbReference>
<sequence length="240" mass="26859">VKYLNFLLQDALSLTEFELMELLDVSLKEVTSAVAHISQIACPPYQTALSLLEQRIQVEYLAGHLPTRLEGLDAALCGGIPYGVLTELVGPAGIGKTQFCLKLSLLASLPSSYGGLNGRVIYIDVESKFSSRRYLRNALTIYVTSKLCDLDQLELDMQNFENVESTLLRMIEIGVNSFPEVFYMEGMAQEVYSMLIQYLCLINVVLSTSENYMQFILQMAGRILVLRPASLSEFTERCEL</sequence>
<dbReference type="EMBL" id="JAVXUP010003424">
    <property type="protein sequence ID" value="KAK2998985.1"/>
    <property type="molecule type" value="Genomic_DNA"/>
</dbReference>
<keyword evidence="4" id="KW-0238">DNA-binding</keyword>
<dbReference type="GO" id="GO:0005524">
    <property type="term" value="F:ATP binding"/>
    <property type="evidence" value="ECO:0007669"/>
    <property type="project" value="InterPro"/>
</dbReference>
<protein>
    <recommendedName>
        <fullName evidence="7">RecA family profile 1 domain-containing protein</fullName>
    </recommendedName>
</protein>
<evidence type="ECO:0000313" key="9">
    <source>
        <dbReference type="Proteomes" id="UP001188597"/>
    </source>
</evidence>
<dbReference type="Gene3D" id="3.40.50.300">
    <property type="entry name" value="P-loop containing nucleotide triphosphate hydrolases"/>
    <property type="match status" value="1"/>
</dbReference>
<dbReference type="InterPro" id="IPR027417">
    <property type="entry name" value="P-loop_NTPase"/>
</dbReference>
<keyword evidence="9" id="KW-1185">Reference proteome</keyword>
<evidence type="ECO:0000256" key="1">
    <source>
        <dbReference type="ARBA" id="ARBA00004123"/>
    </source>
</evidence>
<evidence type="ECO:0000256" key="5">
    <source>
        <dbReference type="ARBA" id="ARBA00023172"/>
    </source>
</evidence>
<evidence type="ECO:0000256" key="6">
    <source>
        <dbReference type="ARBA" id="ARBA00023242"/>
    </source>
</evidence>
<dbReference type="InterPro" id="IPR013632">
    <property type="entry name" value="Rad51_C"/>
</dbReference>
<proteinExistence type="inferred from homology"/>
<dbReference type="GO" id="GO:0005657">
    <property type="term" value="C:replication fork"/>
    <property type="evidence" value="ECO:0007669"/>
    <property type="project" value="TreeGrafter"/>
</dbReference>
<dbReference type="PANTHER" id="PTHR46456:SF1">
    <property type="entry name" value="DNA REPAIR PROTEIN RAD51 HOMOLOG 2"/>
    <property type="match status" value="1"/>
</dbReference>
<comment type="similarity">
    <text evidence="2">Belongs to the RecA family. RAD51 subfamily.</text>
</comment>
<dbReference type="GO" id="GO:0003690">
    <property type="term" value="F:double-stranded DNA binding"/>
    <property type="evidence" value="ECO:0007669"/>
    <property type="project" value="TreeGrafter"/>
</dbReference>
<dbReference type="InterPro" id="IPR030548">
    <property type="entry name" value="RAD51B"/>
</dbReference>
<name>A0AA88V0Z7_9ASTE</name>
<evidence type="ECO:0000313" key="8">
    <source>
        <dbReference type="EMBL" id="KAK2998985.1"/>
    </source>
</evidence>
<evidence type="ECO:0000256" key="2">
    <source>
        <dbReference type="ARBA" id="ARBA00007095"/>
    </source>
</evidence>
<evidence type="ECO:0000256" key="4">
    <source>
        <dbReference type="ARBA" id="ARBA00023125"/>
    </source>
</evidence>
<dbReference type="InterPro" id="IPR020588">
    <property type="entry name" value="RecA_ATP-bd"/>
</dbReference>
<comment type="subcellular location">
    <subcellularLocation>
        <location evidence="1">Nucleus</location>
    </subcellularLocation>
</comment>
<organism evidence="8 9">
    <name type="scientific">Escallonia herrerae</name>
    <dbReference type="NCBI Taxonomy" id="1293975"/>
    <lineage>
        <taxon>Eukaryota</taxon>
        <taxon>Viridiplantae</taxon>
        <taxon>Streptophyta</taxon>
        <taxon>Embryophyta</taxon>
        <taxon>Tracheophyta</taxon>
        <taxon>Spermatophyta</taxon>
        <taxon>Magnoliopsida</taxon>
        <taxon>eudicotyledons</taxon>
        <taxon>Gunneridae</taxon>
        <taxon>Pentapetalae</taxon>
        <taxon>asterids</taxon>
        <taxon>campanulids</taxon>
        <taxon>Escalloniales</taxon>
        <taxon>Escalloniaceae</taxon>
        <taxon>Escallonia</taxon>
    </lineage>
</organism>
<dbReference type="Proteomes" id="UP001188597">
    <property type="component" value="Unassembled WGS sequence"/>
</dbReference>
<dbReference type="Pfam" id="PF08423">
    <property type="entry name" value="Rad51"/>
    <property type="match status" value="1"/>
</dbReference>
<keyword evidence="6" id="KW-0539">Nucleus</keyword>
<reference evidence="8" key="1">
    <citation type="submission" date="2022-12" db="EMBL/GenBank/DDBJ databases">
        <title>Draft genome assemblies for two species of Escallonia (Escalloniales).</title>
        <authorList>
            <person name="Chanderbali A."/>
            <person name="Dervinis C."/>
            <person name="Anghel I."/>
            <person name="Soltis D."/>
            <person name="Soltis P."/>
            <person name="Zapata F."/>
        </authorList>
    </citation>
    <scope>NUCLEOTIDE SEQUENCE</scope>
    <source>
        <strain evidence="8">UCBG64.0493</strain>
        <tissue evidence="8">Leaf</tissue>
    </source>
</reference>
<dbReference type="GO" id="GO:0033063">
    <property type="term" value="C:Rad51B-Rad51C-Rad51D-XRCC2 complex"/>
    <property type="evidence" value="ECO:0007669"/>
    <property type="project" value="InterPro"/>
</dbReference>
<dbReference type="GO" id="GO:0000400">
    <property type="term" value="F:four-way junction DNA binding"/>
    <property type="evidence" value="ECO:0007669"/>
    <property type="project" value="TreeGrafter"/>
</dbReference>